<protein>
    <submittedName>
        <fullName evidence="1">Uncharacterized protein</fullName>
    </submittedName>
</protein>
<dbReference type="AlphaFoldDB" id="A0A375JCY4"/>
<reference evidence="1 2" key="1">
    <citation type="submission" date="2018-01" db="EMBL/GenBank/DDBJ databases">
        <authorList>
            <person name="Gaut B.S."/>
            <person name="Morton B.R."/>
            <person name="Clegg M.T."/>
            <person name="Duvall M.R."/>
        </authorList>
    </citation>
    <scope>NUCLEOTIDE SEQUENCE [LARGE SCALE GENOMIC DNA]</scope>
    <source>
        <strain evidence="1">Cupriavidus taiwanensis cmp 52</strain>
    </source>
</reference>
<evidence type="ECO:0000313" key="2">
    <source>
        <dbReference type="Proteomes" id="UP000256805"/>
    </source>
</evidence>
<dbReference type="Proteomes" id="UP000256805">
    <property type="component" value="Unassembled WGS sequence"/>
</dbReference>
<dbReference type="EMBL" id="OVTA01000129">
    <property type="protein sequence ID" value="SPS03024.1"/>
    <property type="molecule type" value="Genomic_DNA"/>
</dbReference>
<proteinExistence type="predicted"/>
<organism evidence="1 2">
    <name type="scientific">Cupriavidus taiwanensis</name>
    <dbReference type="NCBI Taxonomy" id="164546"/>
    <lineage>
        <taxon>Bacteria</taxon>
        <taxon>Pseudomonadati</taxon>
        <taxon>Pseudomonadota</taxon>
        <taxon>Betaproteobacteria</taxon>
        <taxon>Burkholderiales</taxon>
        <taxon>Burkholderiaceae</taxon>
        <taxon>Cupriavidus</taxon>
    </lineage>
</organism>
<evidence type="ECO:0000313" key="1">
    <source>
        <dbReference type="EMBL" id="SPS03024.1"/>
    </source>
</evidence>
<gene>
    <name evidence="1" type="ORF">CBM2634_U610001</name>
</gene>
<name>A0A375JCY4_9BURK</name>
<accession>A0A375JCY4</accession>
<sequence length="165" mass="18796">MTESLKQSGTKRAWRRIRVTGNWLPDHAFVWAYWNGTMWNGFAVPMFTSQDASNLCAVMPSLVYVEARQAFLSKRAERQNGSMRHRNLWTASCCNSIPLAKAGVDNSLTYRRWQSNQASPQSRLTLPTLLDLPRLRHTDPSGCIAGHLLSPLRASYPWACWPAFR</sequence>